<keyword evidence="9 10" id="KW-0472">Membrane</keyword>
<dbReference type="GO" id="GO:1990547">
    <property type="term" value="P:mitochondrial phosphate ion transmembrane transport"/>
    <property type="evidence" value="ECO:0007669"/>
    <property type="project" value="InterPro"/>
</dbReference>
<accession>A0A6A6RZN3</accession>
<keyword evidence="3" id="KW-0813">Transport</keyword>
<comment type="subcellular location">
    <subcellularLocation>
        <location evidence="1">Mitochondrion inner membrane</location>
        <topology evidence="1">Multi-pass membrane protein</topology>
    </subcellularLocation>
</comment>
<proteinExistence type="inferred from homology"/>
<keyword evidence="4 10" id="KW-0812">Transmembrane</keyword>
<evidence type="ECO:0000256" key="8">
    <source>
        <dbReference type="ARBA" id="ARBA00023128"/>
    </source>
</evidence>
<evidence type="ECO:0000256" key="10">
    <source>
        <dbReference type="PROSITE-ProRule" id="PRU00282"/>
    </source>
</evidence>
<dbReference type="PROSITE" id="PS50920">
    <property type="entry name" value="SOLCAR"/>
    <property type="match status" value="1"/>
</dbReference>
<dbReference type="InterPro" id="IPR018108">
    <property type="entry name" value="MCP_transmembrane"/>
</dbReference>
<keyword evidence="8" id="KW-0496">Mitochondrion</keyword>
<reference evidence="11" key="1">
    <citation type="journal article" date="2020" name="Stud. Mycol.">
        <title>101 Dothideomycetes genomes: a test case for predicting lifestyles and emergence of pathogens.</title>
        <authorList>
            <person name="Haridas S."/>
            <person name="Albert R."/>
            <person name="Binder M."/>
            <person name="Bloem J."/>
            <person name="Labutti K."/>
            <person name="Salamov A."/>
            <person name="Andreopoulos B."/>
            <person name="Baker S."/>
            <person name="Barry K."/>
            <person name="Bills G."/>
            <person name="Bluhm B."/>
            <person name="Cannon C."/>
            <person name="Castanera R."/>
            <person name="Culley D."/>
            <person name="Daum C."/>
            <person name="Ezra D."/>
            <person name="Gonzalez J."/>
            <person name="Henrissat B."/>
            <person name="Kuo A."/>
            <person name="Liang C."/>
            <person name="Lipzen A."/>
            <person name="Lutzoni F."/>
            <person name="Magnuson J."/>
            <person name="Mondo S."/>
            <person name="Nolan M."/>
            <person name="Ohm R."/>
            <person name="Pangilinan J."/>
            <person name="Park H.-J."/>
            <person name="Ramirez L."/>
            <person name="Alfaro M."/>
            <person name="Sun H."/>
            <person name="Tritt A."/>
            <person name="Yoshinaga Y."/>
            <person name="Zwiers L.-H."/>
            <person name="Turgeon B."/>
            <person name="Goodwin S."/>
            <person name="Spatafora J."/>
            <person name="Crous P."/>
            <person name="Grigoriev I."/>
        </authorList>
    </citation>
    <scope>NUCLEOTIDE SEQUENCE</scope>
    <source>
        <strain evidence="11">CBS 473.64</strain>
    </source>
</reference>
<evidence type="ECO:0000313" key="12">
    <source>
        <dbReference type="Proteomes" id="UP000799753"/>
    </source>
</evidence>
<evidence type="ECO:0000256" key="7">
    <source>
        <dbReference type="ARBA" id="ARBA00022989"/>
    </source>
</evidence>
<evidence type="ECO:0000256" key="1">
    <source>
        <dbReference type="ARBA" id="ARBA00004448"/>
    </source>
</evidence>
<sequence>MSKGVRTVVNLGSGLLSGFVAVIVSQPANTMLSKINNTKNLPAHCLRLIKIANALGIRGSFAGLPTHLFMVGGLAPGQPAIYGNVNKTLGAINSVEIAK</sequence>
<dbReference type="GO" id="GO:0005315">
    <property type="term" value="F:phosphate transmembrane transporter activity"/>
    <property type="evidence" value="ECO:0007669"/>
    <property type="project" value="InterPro"/>
</dbReference>
<dbReference type="InterPro" id="IPR044677">
    <property type="entry name" value="SLC25A3/Pic2/Mir1-like"/>
</dbReference>
<organism evidence="11 12">
    <name type="scientific">Massarina eburnea CBS 473.64</name>
    <dbReference type="NCBI Taxonomy" id="1395130"/>
    <lineage>
        <taxon>Eukaryota</taxon>
        <taxon>Fungi</taxon>
        <taxon>Dikarya</taxon>
        <taxon>Ascomycota</taxon>
        <taxon>Pezizomycotina</taxon>
        <taxon>Dothideomycetes</taxon>
        <taxon>Pleosporomycetidae</taxon>
        <taxon>Pleosporales</taxon>
        <taxon>Massarineae</taxon>
        <taxon>Massarinaceae</taxon>
        <taxon>Massarina</taxon>
    </lineage>
</organism>
<dbReference type="OrthoDB" id="427452at2759"/>
<evidence type="ECO:0000256" key="5">
    <source>
        <dbReference type="ARBA" id="ARBA00022737"/>
    </source>
</evidence>
<dbReference type="AlphaFoldDB" id="A0A6A6RZN3"/>
<keyword evidence="6" id="KW-0999">Mitochondrion inner membrane</keyword>
<dbReference type="PANTHER" id="PTHR45671">
    <property type="entry name" value="SOLUTE CARRIER FAMILY 25 (MITOCHONDRIAL CARRIER PHOSPHATE CARRIER), MEMBER 3, LIKE-RELATED-RELATED"/>
    <property type="match status" value="1"/>
</dbReference>
<keyword evidence="7" id="KW-1133">Transmembrane helix</keyword>
<name>A0A6A6RZN3_9PLEO</name>
<evidence type="ECO:0000256" key="3">
    <source>
        <dbReference type="ARBA" id="ARBA00022448"/>
    </source>
</evidence>
<dbReference type="EMBL" id="MU006783">
    <property type="protein sequence ID" value="KAF2641026.1"/>
    <property type="molecule type" value="Genomic_DNA"/>
</dbReference>
<evidence type="ECO:0000313" key="11">
    <source>
        <dbReference type="EMBL" id="KAF2641026.1"/>
    </source>
</evidence>
<gene>
    <name evidence="11" type="ORF">P280DRAFT_517261</name>
</gene>
<dbReference type="PANTHER" id="PTHR45671:SF12">
    <property type="entry name" value="MITOCHONDRIAL PHOSPHATE CARRIER PROTEIN"/>
    <property type="match status" value="1"/>
</dbReference>
<feature type="repeat" description="Solcar" evidence="10">
    <location>
        <begin position="5"/>
        <end position="88"/>
    </location>
</feature>
<keyword evidence="5" id="KW-0677">Repeat</keyword>
<protein>
    <submittedName>
        <fullName evidence="11">Mitochondrial phosphate carrier protein</fullName>
    </submittedName>
</protein>
<dbReference type="GO" id="GO:0005743">
    <property type="term" value="C:mitochondrial inner membrane"/>
    <property type="evidence" value="ECO:0007669"/>
    <property type="project" value="UniProtKB-SubCell"/>
</dbReference>
<dbReference type="InterPro" id="IPR023395">
    <property type="entry name" value="MCP_dom_sf"/>
</dbReference>
<evidence type="ECO:0000256" key="4">
    <source>
        <dbReference type="ARBA" id="ARBA00022692"/>
    </source>
</evidence>
<comment type="similarity">
    <text evidence="2">Belongs to the mitochondrial carrier (TC 2.A.29) family.</text>
</comment>
<keyword evidence="12" id="KW-1185">Reference proteome</keyword>
<dbReference type="Proteomes" id="UP000799753">
    <property type="component" value="Unassembled WGS sequence"/>
</dbReference>
<evidence type="ECO:0000256" key="2">
    <source>
        <dbReference type="ARBA" id="ARBA00006375"/>
    </source>
</evidence>
<evidence type="ECO:0000256" key="9">
    <source>
        <dbReference type="ARBA" id="ARBA00023136"/>
    </source>
</evidence>
<evidence type="ECO:0000256" key="6">
    <source>
        <dbReference type="ARBA" id="ARBA00022792"/>
    </source>
</evidence>
<dbReference type="SUPFAM" id="SSF103506">
    <property type="entry name" value="Mitochondrial carrier"/>
    <property type="match status" value="1"/>
</dbReference>